<dbReference type="EMBL" id="JAMTCK010000001">
    <property type="protein sequence ID" value="MCP2163637.1"/>
    <property type="molecule type" value="Genomic_DNA"/>
</dbReference>
<keyword evidence="3" id="KW-1185">Reference proteome</keyword>
<evidence type="ECO:0000259" key="1">
    <source>
        <dbReference type="Pfam" id="PF10056"/>
    </source>
</evidence>
<dbReference type="Pfam" id="PF10056">
    <property type="entry name" value="DUF2293"/>
    <property type="match status" value="1"/>
</dbReference>
<evidence type="ECO:0000313" key="3">
    <source>
        <dbReference type="Proteomes" id="UP001206128"/>
    </source>
</evidence>
<accession>A0AAE3G8I8</accession>
<dbReference type="InterPro" id="IPR018744">
    <property type="entry name" value="DUF2293"/>
</dbReference>
<feature type="domain" description="DUF2293" evidence="1">
    <location>
        <begin position="264"/>
        <end position="349"/>
    </location>
</feature>
<evidence type="ECO:0000313" key="2">
    <source>
        <dbReference type="EMBL" id="MCP2163637.1"/>
    </source>
</evidence>
<dbReference type="PANTHER" id="PTHR38113">
    <property type="match status" value="1"/>
</dbReference>
<name>A0AAE3G8I8_9PSEU</name>
<organism evidence="2 3">
    <name type="scientific">Goodfellowiella coeruleoviolacea</name>
    <dbReference type="NCBI Taxonomy" id="334858"/>
    <lineage>
        <taxon>Bacteria</taxon>
        <taxon>Bacillati</taxon>
        <taxon>Actinomycetota</taxon>
        <taxon>Actinomycetes</taxon>
        <taxon>Pseudonocardiales</taxon>
        <taxon>Pseudonocardiaceae</taxon>
        <taxon>Goodfellowiella</taxon>
    </lineage>
</organism>
<dbReference type="RefSeq" id="WP_253766452.1">
    <property type="nucleotide sequence ID" value="NZ_JAMTCK010000001.1"/>
</dbReference>
<dbReference type="AlphaFoldDB" id="A0AAE3G8I8"/>
<proteinExistence type="predicted"/>
<gene>
    <name evidence="2" type="ORF">LX83_000477</name>
</gene>
<protein>
    <recommendedName>
        <fullName evidence="1">DUF2293 domain-containing protein</fullName>
    </recommendedName>
</protein>
<reference evidence="2" key="1">
    <citation type="submission" date="2022-06" db="EMBL/GenBank/DDBJ databases">
        <title>Genomic Encyclopedia of Archaeal and Bacterial Type Strains, Phase II (KMG-II): from individual species to whole genera.</title>
        <authorList>
            <person name="Goeker M."/>
        </authorList>
    </citation>
    <scope>NUCLEOTIDE SEQUENCE</scope>
    <source>
        <strain evidence="2">DSM 43935</strain>
    </source>
</reference>
<comment type="caution">
    <text evidence="2">The sequence shown here is derived from an EMBL/GenBank/DDBJ whole genome shotgun (WGS) entry which is preliminary data.</text>
</comment>
<sequence>MAGEQSKLERRVVAAAEAQLARSKFVSPVALVASLGWLPGRVVEQWQQGRVEHLESAAAVSPDKLALALEHFHHWARARHLEPTETPYVAATRDRRPLRFTAAGAEAVERAWRTHWLSPGLSQAGRDRLLRRQSQPPDLVVVWATGDWSCVDCGDTGEFLVVEDEQSRCLSCVDMDHLVFLPSGDATLSRRAKKASRLAAVVVRFARGRKRYERRGILVEEAALELAEEQCLADADVRERRRERDRERRAHADVAFQARFAEEIRRHFPGIPTDRAERIARHAGERGSRRVGRSAAGQALGERAVELAVIASVRHEDTDYDDLLMSGVPRQQARDRIAADIDRVLLAWRSPG</sequence>
<dbReference type="Proteomes" id="UP001206128">
    <property type="component" value="Unassembled WGS sequence"/>
</dbReference>
<dbReference type="PANTHER" id="PTHR38113:SF2">
    <property type="entry name" value="DUF2293 DOMAIN-CONTAINING PROTEIN"/>
    <property type="match status" value="1"/>
</dbReference>